<dbReference type="OrthoDB" id="9229163at2759"/>
<name>A0A0B2VI52_TOXCA</name>
<keyword evidence="7" id="KW-0121">Carboxypeptidase</keyword>
<dbReference type="InterPro" id="IPR050328">
    <property type="entry name" value="Dev_Immune_Receptor"/>
</dbReference>
<dbReference type="SMART" id="SM00369">
    <property type="entry name" value="LRR_TYP"/>
    <property type="match status" value="12"/>
</dbReference>
<evidence type="ECO:0000256" key="1">
    <source>
        <dbReference type="ARBA" id="ARBA00022614"/>
    </source>
</evidence>
<dbReference type="PROSITE" id="PS51450">
    <property type="entry name" value="LRR"/>
    <property type="match status" value="4"/>
</dbReference>
<dbReference type="PANTHER" id="PTHR24373">
    <property type="entry name" value="SLIT RELATED LEUCINE-RICH REPEAT NEURONAL PROTEIN"/>
    <property type="match status" value="1"/>
</dbReference>
<keyword evidence="7" id="KW-0645">Protease</keyword>
<keyword evidence="7" id="KW-0378">Hydrolase</keyword>
<sequence length="632" mass="70921">MRLQMHLFESSMSWRFSTGACFIFLLFLLVSLPTFPIFPALSAAKPQVDVSIVRSSCPPGCECEEVVGKSERHKLSVYCHRGGLNQDDFFNIIKQISAKVTTLDIEAPFEKPNRLLWDDNLNRFKFLKVLRLVNCGIPAISRSLKLHSLEVLDLRRNNIDHISISIFSEVPSLKTLILADNLLSVLPTGVFTYLRNLEILSLAYNNISELSANLLRGHGHLKTLQLDGNQISVAQLNDLFSDVKQLKRLELNYCKLQSVEKLRFEKIASLDRLGLAGNHLGTVPSIIFGNLRQLSTLDLSDNGILEIASHAFVASNITHLLLTRNRLGKMRNAFRTNCFAGVHIVELDLSYNQLENFDSSVLGDSQLSIETLHLSGNQIEHFDAKLTHNLTSLRRLHLADNGITDIPAALPPEYAQLTFLNLSGNALEDFPDHARQLFPSLIRLDISSNLFSSFSMTVLHSFINLLEQVYLYNNPWDCGCLIDELKRHMNERYGYRSELQYERTRCATPEDVRGAVILRLNHISDCAVLFGARYGLSQASELSILFAALITVALISSMLIFLAYYRRERRQKKISYMNVQHSHSRTALTLSQHMSGSPSSATEPLTPTLDSPLSGLSAKIPPPPPPPILATF</sequence>
<keyword evidence="1" id="KW-0433">Leucine-rich repeat</keyword>
<keyword evidence="8" id="KW-1185">Reference proteome</keyword>
<feature type="compositionally biased region" description="Pro residues" evidence="4">
    <location>
        <begin position="620"/>
        <end position="632"/>
    </location>
</feature>
<feature type="region of interest" description="Disordered" evidence="4">
    <location>
        <begin position="588"/>
        <end position="632"/>
    </location>
</feature>
<dbReference type="Gene3D" id="3.80.10.10">
    <property type="entry name" value="Ribonuclease Inhibitor"/>
    <property type="match status" value="3"/>
</dbReference>
<evidence type="ECO:0000259" key="6">
    <source>
        <dbReference type="SMART" id="SM00082"/>
    </source>
</evidence>
<dbReference type="InterPro" id="IPR032675">
    <property type="entry name" value="LRR_dom_sf"/>
</dbReference>
<dbReference type="Pfam" id="PF13855">
    <property type="entry name" value="LRR_8"/>
    <property type="match status" value="3"/>
</dbReference>
<dbReference type="SMART" id="SM00082">
    <property type="entry name" value="LRRCT"/>
    <property type="match status" value="1"/>
</dbReference>
<evidence type="ECO:0000256" key="4">
    <source>
        <dbReference type="SAM" id="MobiDB-lite"/>
    </source>
</evidence>
<evidence type="ECO:0000256" key="5">
    <source>
        <dbReference type="SAM" id="Phobius"/>
    </source>
</evidence>
<dbReference type="OMA" id="RDRYAMR"/>
<keyword evidence="5" id="KW-0472">Membrane</keyword>
<dbReference type="Proteomes" id="UP000031036">
    <property type="component" value="Unassembled WGS sequence"/>
</dbReference>
<feature type="transmembrane region" description="Helical" evidence="5">
    <location>
        <begin position="542"/>
        <end position="565"/>
    </location>
</feature>
<dbReference type="GO" id="GO:0004180">
    <property type="term" value="F:carboxypeptidase activity"/>
    <property type="evidence" value="ECO:0007669"/>
    <property type="project" value="UniProtKB-KW"/>
</dbReference>
<dbReference type="AlphaFoldDB" id="A0A0B2VI52"/>
<evidence type="ECO:0000313" key="8">
    <source>
        <dbReference type="Proteomes" id="UP000031036"/>
    </source>
</evidence>
<dbReference type="InterPro" id="IPR003591">
    <property type="entry name" value="Leu-rich_rpt_typical-subtyp"/>
</dbReference>
<dbReference type="SUPFAM" id="SSF52058">
    <property type="entry name" value="L domain-like"/>
    <property type="match status" value="1"/>
</dbReference>
<reference evidence="7 8" key="1">
    <citation type="submission" date="2014-11" db="EMBL/GenBank/DDBJ databases">
        <title>Genetic blueprint of the zoonotic pathogen Toxocara canis.</title>
        <authorList>
            <person name="Zhu X.-Q."/>
            <person name="Korhonen P.K."/>
            <person name="Cai H."/>
            <person name="Young N.D."/>
            <person name="Nejsum P."/>
            <person name="von Samson-Himmelstjerna G."/>
            <person name="Boag P.R."/>
            <person name="Tan P."/>
            <person name="Li Q."/>
            <person name="Min J."/>
            <person name="Yang Y."/>
            <person name="Wang X."/>
            <person name="Fang X."/>
            <person name="Hall R.S."/>
            <person name="Hofmann A."/>
            <person name="Sternberg P.W."/>
            <person name="Jex A.R."/>
            <person name="Gasser R.B."/>
        </authorList>
    </citation>
    <scope>NUCLEOTIDE SEQUENCE [LARGE SCALE GENOMIC DNA]</scope>
    <source>
        <strain evidence="7">PN_DK_2014</strain>
    </source>
</reference>
<evidence type="ECO:0000313" key="7">
    <source>
        <dbReference type="EMBL" id="KHN81094.1"/>
    </source>
</evidence>
<organism evidence="7 8">
    <name type="scientific">Toxocara canis</name>
    <name type="common">Canine roundworm</name>
    <dbReference type="NCBI Taxonomy" id="6265"/>
    <lineage>
        <taxon>Eukaryota</taxon>
        <taxon>Metazoa</taxon>
        <taxon>Ecdysozoa</taxon>
        <taxon>Nematoda</taxon>
        <taxon>Chromadorea</taxon>
        <taxon>Rhabditida</taxon>
        <taxon>Spirurina</taxon>
        <taxon>Ascaridomorpha</taxon>
        <taxon>Ascaridoidea</taxon>
        <taxon>Toxocaridae</taxon>
        <taxon>Toxocara</taxon>
    </lineage>
</organism>
<accession>A0A0B2VI52</accession>
<dbReference type="InterPro" id="IPR000483">
    <property type="entry name" value="Cys-rich_flank_reg_C"/>
</dbReference>
<evidence type="ECO:0000256" key="3">
    <source>
        <dbReference type="ARBA" id="ARBA00022737"/>
    </source>
</evidence>
<feature type="domain" description="LRRCT" evidence="6">
    <location>
        <begin position="474"/>
        <end position="527"/>
    </location>
</feature>
<dbReference type="PANTHER" id="PTHR24373:SF392">
    <property type="entry name" value="NEPHROCAN"/>
    <property type="match status" value="1"/>
</dbReference>
<keyword evidence="5" id="KW-1133">Transmembrane helix</keyword>
<proteinExistence type="predicted"/>
<dbReference type="STRING" id="6265.A0A0B2VI52"/>
<gene>
    <name evidence="7" type="primary">CPN2</name>
    <name evidence="7" type="ORF">Tcan_05273</name>
</gene>
<dbReference type="Pfam" id="PF00560">
    <property type="entry name" value="LRR_1"/>
    <property type="match status" value="1"/>
</dbReference>
<dbReference type="EMBL" id="JPKZ01001591">
    <property type="protein sequence ID" value="KHN81094.1"/>
    <property type="molecule type" value="Genomic_DNA"/>
</dbReference>
<evidence type="ECO:0000256" key="2">
    <source>
        <dbReference type="ARBA" id="ARBA00022729"/>
    </source>
</evidence>
<keyword evidence="5" id="KW-0812">Transmembrane</keyword>
<keyword evidence="2" id="KW-0732">Signal</keyword>
<comment type="caution">
    <text evidence="7">The sequence shown here is derived from an EMBL/GenBank/DDBJ whole genome shotgun (WGS) entry which is preliminary data.</text>
</comment>
<dbReference type="InterPro" id="IPR001611">
    <property type="entry name" value="Leu-rich_rpt"/>
</dbReference>
<protein>
    <submittedName>
        <fullName evidence="7">Carboxypeptidase N subunit 2</fullName>
    </submittedName>
</protein>
<keyword evidence="3" id="KW-0677">Repeat</keyword>
<feature type="compositionally biased region" description="Polar residues" evidence="4">
    <location>
        <begin position="588"/>
        <end position="611"/>
    </location>
</feature>